<dbReference type="RefSeq" id="WP_013757763.1">
    <property type="nucleotide sequence ID" value="NC_015500.1"/>
</dbReference>
<dbReference type="OrthoDB" id="9805159at2"/>
<name>F4LPV2_TREBD</name>
<evidence type="ECO:0000256" key="2">
    <source>
        <dbReference type="ARBA" id="ARBA00022801"/>
    </source>
</evidence>
<dbReference type="PANTHER" id="PTHR10357">
    <property type="entry name" value="ALPHA-AMYLASE FAMILY MEMBER"/>
    <property type="match status" value="1"/>
</dbReference>
<dbReference type="HOGENOM" id="CLU_006462_2_3_12"/>
<proteinExistence type="inferred from homology"/>
<dbReference type="InterPro" id="IPR017853">
    <property type="entry name" value="GH"/>
</dbReference>
<dbReference type="InterPro" id="IPR006047">
    <property type="entry name" value="GH13_cat_dom"/>
</dbReference>
<evidence type="ECO:0000313" key="6">
    <source>
        <dbReference type="Proteomes" id="UP000006546"/>
    </source>
</evidence>
<organism evidence="5 6">
    <name type="scientific">Treponema brennaborense (strain DSM 12168 / CIP 105900 / DD5/3)</name>
    <dbReference type="NCBI Taxonomy" id="906968"/>
    <lineage>
        <taxon>Bacteria</taxon>
        <taxon>Pseudomonadati</taxon>
        <taxon>Spirochaetota</taxon>
        <taxon>Spirochaetia</taxon>
        <taxon>Spirochaetales</taxon>
        <taxon>Treponemataceae</taxon>
        <taxon>Treponema</taxon>
    </lineage>
</organism>
<feature type="domain" description="Glycosyl hydrolase family 13 catalytic" evidence="4">
    <location>
        <begin position="13"/>
        <end position="418"/>
    </location>
</feature>
<dbReference type="EC" id="3.2.1.10" evidence="5"/>
<reference evidence="6" key="1">
    <citation type="submission" date="2011-04" db="EMBL/GenBank/DDBJ databases">
        <title>The complete genome of Treponema brennaborense DSM 12168.</title>
        <authorList>
            <person name="Lucas S."/>
            <person name="Han J."/>
            <person name="Lapidus A."/>
            <person name="Bruce D."/>
            <person name="Goodwin L."/>
            <person name="Pitluck S."/>
            <person name="Peters L."/>
            <person name="Kyrpides N."/>
            <person name="Mavromatis K."/>
            <person name="Ivanova N."/>
            <person name="Mikhailova N."/>
            <person name="Pagani I."/>
            <person name="Teshima H."/>
            <person name="Detter J.C."/>
            <person name="Tapia R."/>
            <person name="Han C."/>
            <person name="Land M."/>
            <person name="Hauser L."/>
            <person name="Markowitz V."/>
            <person name="Cheng J.-F."/>
            <person name="Hugenholtz P."/>
            <person name="Woyke T."/>
            <person name="Wu D."/>
            <person name="Gronow S."/>
            <person name="Wellnitz S."/>
            <person name="Brambilla E."/>
            <person name="Klenk H.-P."/>
            <person name="Eisen J.A."/>
        </authorList>
    </citation>
    <scope>NUCLEOTIDE SEQUENCE [LARGE SCALE GENOMIC DNA]</scope>
    <source>
        <strain evidence="6">DSM 12168 / CIP 105900 / DD5/3</strain>
    </source>
</reference>
<dbReference type="eggNOG" id="COG0366">
    <property type="taxonomic scope" value="Bacteria"/>
</dbReference>
<dbReference type="PANTHER" id="PTHR10357:SF179">
    <property type="entry name" value="NEUTRAL AND BASIC AMINO ACID TRANSPORT PROTEIN RBAT"/>
    <property type="match status" value="1"/>
</dbReference>
<dbReference type="Pfam" id="PF00128">
    <property type="entry name" value="Alpha-amylase"/>
    <property type="match status" value="1"/>
</dbReference>
<keyword evidence="2 5" id="KW-0378">Hydrolase</keyword>
<dbReference type="SUPFAM" id="SSF51445">
    <property type="entry name" value="(Trans)glycosidases"/>
    <property type="match status" value="1"/>
</dbReference>
<dbReference type="InterPro" id="IPR013780">
    <property type="entry name" value="Glyco_hydro_b"/>
</dbReference>
<keyword evidence="6" id="KW-1185">Reference proteome</keyword>
<evidence type="ECO:0000259" key="4">
    <source>
        <dbReference type="SMART" id="SM00642"/>
    </source>
</evidence>
<dbReference type="Gene3D" id="2.60.40.1180">
    <property type="entry name" value="Golgi alpha-mannosidase II"/>
    <property type="match status" value="1"/>
</dbReference>
<accession>F4LPV2</accession>
<dbReference type="Proteomes" id="UP000006546">
    <property type="component" value="Chromosome"/>
</dbReference>
<dbReference type="EMBL" id="CP002696">
    <property type="protein sequence ID" value="AEE16044.1"/>
    <property type="molecule type" value="Genomic_DNA"/>
</dbReference>
<dbReference type="CDD" id="cd11333">
    <property type="entry name" value="AmyAc_SI_OligoGlu_DGase"/>
    <property type="match status" value="1"/>
</dbReference>
<dbReference type="Gene3D" id="3.20.20.80">
    <property type="entry name" value="Glycosidases"/>
    <property type="match status" value="1"/>
</dbReference>
<comment type="similarity">
    <text evidence="1">Belongs to the glycosyl hydrolase 13 family.</text>
</comment>
<dbReference type="FunFam" id="3.20.20.80:FF:000064">
    <property type="entry name" value="Oligo-1,6-glucosidase"/>
    <property type="match status" value="1"/>
</dbReference>
<dbReference type="GO" id="GO:0004556">
    <property type="term" value="F:alpha-amylase activity"/>
    <property type="evidence" value="ECO:0007669"/>
    <property type="project" value="TreeGrafter"/>
</dbReference>
<dbReference type="KEGG" id="tbe:Trebr_0602"/>
<evidence type="ECO:0000256" key="3">
    <source>
        <dbReference type="ARBA" id="ARBA00023295"/>
    </source>
</evidence>
<dbReference type="FunFam" id="3.90.400.10:FF:000002">
    <property type="entry name" value="Sucrose isomerase"/>
    <property type="match status" value="1"/>
</dbReference>
<dbReference type="GO" id="GO:0009313">
    <property type="term" value="P:oligosaccharide catabolic process"/>
    <property type="evidence" value="ECO:0007669"/>
    <property type="project" value="TreeGrafter"/>
</dbReference>
<evidence type="ECO:0000256" key="1">
    <source>
        <dbReference type="ARBA" id="ARBA00008061"/>
    </source>
</evidence>
<dbReference type="InterPro" id="IPR045857">
    <property type="entry name" value="O16G_dom_2"/>
</dbReference>
<dbReference type="STRING" id="906968.Trebr_0602"/>
<protein>
    <submittedName>
        <fullName evidence="5">Oligo-1,6-glucosidase</fullName>
        <ecNumber evidence="5">3.2.1.10</ecNumber>
    </submittedName>
</protein>
<dbReference type="SMART" id="SM00642">
    <property type="entry name" value="Aamy"/>
    <property type="match status" value="1"/>
</dbReference>
<sequence length="597" mass="67694">MQKKWWHGKAAYQIYPKSFLDTDADGIGDLQGITQKLDYLKELGIDIIWISPVYPSPFVDQGYDISDYRAIDPRFGTMDDFDNLIAQAKKRGMYIVMDLVLNHCSDKHEWFQKALADPEGPYADYFYFVEGKNGKPPCNWRSYFGGSVWEPVPGTSKYYLHSFAKEQPDLNWNNPAVRQELYDMINWWARKGVAGFRIDAIINIKKDTSWQDTPADGDDGMSSIGRMIDAVEGVGDFLEELKRCTFALHDSFTVGEVFNMKENELRDFIGDDGHFSTIFDFSAHCLTHGEHGWYDARPLSFRDWKNTVHDSQLKCMGVGFKANLIENHDEPRGVSTYLPPHARNDTGAKMLAACSVLLRGLPFLYQGQEIGMHNCPRSCIDEFDDISTKDQYKTAREAGLSEADALAVCNTFSRDNARTPMQWDSTENAGFTAGTPWQRVNPDYRTRNVRAQLNDPDSVWHFYRKLLALRKSGAYADVLTYGDYEPAYGETENVFAFRRTRGADCAPVRGQERSEYSAVSANRINSANQTASANQEASAETENCCRELLVIANFGTENETLPLEAEPKALVLSNMEETQISRMKITLRPCQVIVLEL</sequence>
<dbReference type="GO" id="GO:0004574">
    <property type="term" value="F:oligo-1,6-glucosidase activity"/>
    <property type="evidence" value="ECO:0007669"/>
    <property type="project" value="UniProtKB-EC"/>
</dbReference>
<dbReference type="AlphaFoldDB" id="F4LPV2"/>
<dbReference type="Gene3D" id="3.90.400.10">
    <property type="entry name" value="Oligo-1,6-glucosidase, Domain 2"/>
    <property type="match status" value="1"/>
</dbReference>
<keyword evidence="3 5" id="KW-0326">Glycosidase</keyword>
<gene>
    <name evidence="5" type="ordered locus">Trebr_0602</name>
</gene>
<evidence type="ECO:0000313" key="5">
    <source>
        <dbReference type="EMBL" id="AEE16044.1"/>
    </source>
</evidence>